<sequence length="772" mass="85607">MDPGPAHKRRRPAVACTECRRRKIRCDRASPCGPCSKAQSSLRCVYSTSSSPRQNHGQLNLGPELPEENLLDLDFFDLDSQTLHDGIDLNCLTGLDGADSPPALGNHLYSSQFHNNKEPPWMGTNLSSTETCCYQMGSEPVQQPSLSEGSSASSEVQFFAELGDSNHESPWYEPFTRCESLRFILQGLTGRPQDHNFLRRPEHEMVRPLKEMFAGLDRVTRDERESRALAVVLRANAPSIGFAAWDLLPSRQVCDALLGAYIKTFESVLRILHVPSFLGDYERIWKSPTSRSMDADNVFLCKLLVAIALGSCVCVHPSVSISVAPDQVSGWIAHVRQWCANKMVVHSSANLDMAQIACLLAWARHTQHHSASSTGSTWFPVDHDLTRMALQMGLHREVRARSPAMPAEEVEMRRRLWATMLELSLQLCFDEGLPAPLASESYDCETPSSIADEDLTMGAVSPDRSNFTPSTILMLLARTQRLRLRILHIVNAPGVSKDYDEGHRLAAELNAVCGANMDMLRSIKTPKPTRFQTKLLDLFTRPFVLALHEQFPDQAVTKSSDYYSRRMRMEAAAQILANPLLSVPTLAKHPVSDLGFAEALSRSPSPSTTRPFAAKSTALERDAYAALCIRGHGHFALVQRQATMVLCLDLISELEENAFPITDGACRRQLRDVVRGGVRVFERRVRAAGGTHSTREFLIFTCASTYIDAMLRGCQAREIDEAVVEAARAALAVCHKVMGRPPSQQGARSERSGEGRSEEDVQLWMLGDGQRG</sequence>
<keyword evidence="3" id="KW-0805">Transcription regulation</keyword>
<evidence type="ECO:0000256" key="5">
    <source>
        <dbReference type="ARBA" id="ARBA00023163"/>
    </source>
</evidence>
<dbReference type="SUPFAM" id="SSF57701">
    <property type="entry name" value="Zn2/Cys6 DNA-binding domain"/>
    <property type="match status" value="1"/>
</dbReference>
<dbReference type="Pfam" id="PF00172">
    <property type="entry name" value="Zn_clus"/>
    <property type="match status" value="1"/>
</dbReference>
<dbReference type="GO" id="GO:0006351">
    <property type="term" value="P:DNA-templated transcription"/>
    <property type="evidence" value="ECO:0007669"/>
    <property type="project" value="InterPro"/>
</dbReference>
<dbReference type="Gene3D" id="4.10.240.10">
    <property type="entry name" value="Zn(2)-C6 fungal-type DNA-binding domain"/>
    <property type="match status" value="1"/>
</dbReference>
<dbReference type="InterPro" id="IPR001138">
    <property type="entry name" value="Zn2Cys6_DnaBD"/>
</dbReference>
<dbReference type="GO" id="GO:0008270">
    <property type="term" value="F:zinc ion binding"/>
    <property type="evidence" value="ECO:0007669"/>
    <property type="project" value="InterPro"/>
</dbReference>
<dbReference type="PROSITE" id="PS00463">
    <property type="entry name" value="ZN2_CY6_FUNGAL_1"/>
    <property type="match status" value="1"/>
</dbReference>
<dbReference type="SMART" id="SM00066">
    <property type="entry name" value="GAL4"/>
    <property type="match status" value="1"/>
</dbReference>
<dbReference type="PANTHER" id="PTHR31944">
    <property type="entry name" value="HEME-RESPONSIVE ZINC FINGER TRANSCRIPTION FACTOR HAP1"/>
    <property type="match status" value="1"/>
</dbReference>
<dbReference type="PROSITE" id="PS50048">
    <property type="entry name" value="ZN2_CY6_FUNGAL_2"/>
    <property type="match status" value="1"/>
</dbReference>
<dbReference type="STRING" id="2656787.A0A370TDY8"/>
<keyword evidence="1" id="KW-0479">Metal-binding</keyword>
<evidence type="ECO:0000256" key="6">
    <source>
        <dbReference type="ARBA" id="ARBA00023242"/>
    </source>
</evidence>
<dbReference type="GO" id="GO:0001228">
    <property type="term" value="F:DNA-binding transcription activator activity, RNA polymerase II-specific"/>
    <property type="evidence" value="ECO:0007669"/>
    <property type="project" value="TreeGrafter"/>
</dbReference>
<evidence type="ECO:0000313" key="10">
    <source>
        <dbReference type="Proteomes" id="UP000254866"/>
    </source>
</evidence>
<feature type="domain" description="Zn(2)-C6 fungal-type" evidence="8">
    <location>
        <begin position="15"/>
        <end position="46"/>
    </location>
</feature>
<dbReference type="EMBL" id="NPIC01000010">
    <property type="protein sequence ID" value="RDL32693.1"/>
    <property type="molecule type" value="Genomic_DNA"/>
</dbReference>
<feature type="compositionally biased region" description="Basic and acidic residues" evidence="7">
    <location>
        <begin position="748"/>
        <end position="759"/>
    </location>
</feature>
<dbReference type="GeneID" id="43601998"/>
<keyword evidence="2" id="KW-0862">Zinc</keyword>
<evidence type="ECO:0000313" key="9">
    <source>
        <dbReference type="EMBL" id="RDL32693.1"/>
    </source>
</evidence>
<evidence type="ECO:0000256" key="3">
    <source>
        <dbReference type="ARBA" id="ARBA00023015"/>
    </source>
</evidence>
<dbReference type="CDD" id="cd00067">
    <property type="entry name" value="GAL4"/>
    <property type="match status" value="1"/>
</dbReference>
<reference evidence="9 10" key="1">
    <citation type="journal article" date="2018" name="IMA Fungus">
        <title>IMA Genome-F 9: Draft genome sequence of Annulohypoxylon stygium, Aspergillus mulundensis, Berkeleyomyces basicola (syn. Thielaviopsis basicola), Ceratocystis smalleyi, two Cercospora beticola strains, Coleophoma cylindrospora, Fusarium fracticaudum, Phialophora cf. hyalina, and Morchella septimelata.</title>
        <authorList>
            <person name="Wingfield B.D."/>
            <person name="Bills G.F."/>
            <person name="Dong Y."/>
            <person name="Huang W."/>
            <person name="Nel W.J."/>
            <person name="Swalarsk-Parry B.S."/>
            <person name="Vaghefi N."/>
            <person name="Wilken P.M."/>
            <person name="An Z."/>
            <person name="de Beer Z.W."/>
            <person name="De Vos L."/>
            <person name="Chen L."/>
            <person name="Duong T.A."/>
            <person name="Gao Y."/>
            <person name="Hammerbacher A."/>
            <person name="Kikkert J.R."/>
            <person name="Li Y."/>
            <person name="Li H."/>
            <person name="Li K."/>
            <person name="Li Q."/>
            <person name="Liu X."/>
            <person name="Ma X."/>
            <person name="Naidoo K."/>
            <person name="Pethybridge S.J."/>
            <person name="Sun J."/>
            <person name="Steenkamp E.T."/>
            <person name="van der Nest M.A."/>
            <person name="van Wyk S."/>
            <person name="Wingfield M.J."/>
            <person name="Xiong C."/>
            <person name="Yue Q."/>
            <person name="Zhang X."/>
        </authorList>
    </citation>
    <scope>NUCLEOTIDE SEQUENCE [LARGE SCALE GENOMIC DNA]</scope>
    <source>
        <strain evidence="9 10">BP 5553</strain>
    </source>
</reference>
<gene>
    <name evidence="9" type="ORF">BP5553_09149</name>
</gene>
<dbReference type="PANTHER" id="PTHR31944:SF129">
    <property type="entry name" value="ASPYRIDONES CLUSTER REGULATOR APDR-RELATED"/>
    <property type="match status" value="1"/>
</dbReference>
<comment type="caution">
    <text evidence="9">The sequence shown here is derived from an EMBL/GenBank/DDBJ whole genome shotgun (WGS) entry which is preliminary data.</text>
</comment>
<keyword evidence="4" id="KW-0238">DNA-binding</keyword>
<keyword evidence="6" id="KW-0539">Nucleus</keyword>
<accession>A0A370TDY8</accession>
<dbReference type="AlphaFoldDB" id="A0A370TDY8"/>
<dbReference type="OrthoDB" id="4337792at2759"/>
<organism evidence="9 10">
    <name type="scientific">Venustampulla echinocandica</name>
    <dbReference type="NCBI Taxonomy" id="2656787"/>
    <lineage>
        <taxon>Eukaryota</taxon>
        <taxon>Fungi</taxon>
        <taxon>Dikarya</taxon>
        <taxon>Ascomycota</taxon>
        <taxon>Pezizomycotina</taxon>
        <taxon>Leotiomycetes</taxon>
        <taxon>Helotiales</taxon>
        <taxon>Pleuroascaceae</taxon>
        <taxon>Venustampulla</taxon>
    </lineage>
</organism>
<evidence type="ECO:0000259" key="8">
    <source>
        <dbReference type="PROSITE" id="PS50048"/>
    </source>
</evidence>
<proteinExistence type="predicted"/>
<dbReference type="InterPro" id="IPR036864">
    <property type="entry name" value="Zn2-C6_fun-type_DNA-bd_sf"/>
</dbReference>
<dbReference type="CDD" id="cd12148">
    <property type="entry name" value="fungal_TF_MHR"/>
    <property type="match status" value="1"/>
</dbReference>
<evidence type="ECO:0000256" key="4">
    <source>
        <dbReference type="ARBA" id="ARBA00023125"/>
    </source>
</evidence>
<evidence type="ECO:0000256" key="2">
    <source>
        <dbReference type="ARBA" id="ARBA00022833"/>
    </source>
</evidence>
<dbReference type="InterPro" id="IPR007219">
    <property type="entry name" value="XnlR_reg_dom"/>
</dbReference>
<protein>
    <recommendedName>
        <fullName evidence="8">Zn(2)-C6 fungal-type domain-containing protein</fullName>
    </recommendedName>
</protein>
<dbReference type="Proteomes" id="UP000254866">
    <property type="component" value="Unassembled WGS sequence"/>
</dbReference>
<feature type="region of interest" description="Disordered" evidence="7">
    <location>
        <begin position="740"/>
        <end position="772"/>
    </location>
</feature>
<evidence type="ECO:0000256" key="7">
    <source>
        <dbReference type="SAM" id="MobiDB-lite"/>
    </source>
</evidence>
<evidence type="ECO:0000256" key="1">
    <source>
        <dbReference type="ARBA" id="ARBA00022723"/>
    </source>
</evidence>
<dbReference type="GO" id="GO:0005634">
    <property type="term" value="C:nucleus"/>
    <property type="evidence" value="ECO:0007669"/>
    <property type="project" value="TreeGrafter"/>
</dbReference>
<dbReference type="Pfam" id="PF04082">
    <property type="entry name" value="Fungal_trans"/>
    <property type="match status" value="1"/>
</dbReference>
<keyword evidence="10" id="KW-1185">Reference proteome</keyword>
<dbReference type="GO" id="GO:0000978">
    <property type="term" value="F:RNA polymerase II cis-regulatory region sequence-specific DNA binding"/>
    <property type="evidence" value="ECO:0007669"/>
    <property type="project" value="TreeGrafter"/>
</dbReference>
<dbReference type="RefSeq" id="XP_031866415.1">
    <property type="nucleotide sequence ID" value="XM_032017772.1"/>
</dbReference>
<name>A0A370TDY8_9HELO</name>
<keyword evidence="5" id="KW-0804">Transcription</keyword>
<dbReference type="InterPro" id="IPR051430">
    <property type="entry name" value="Fungal_TF_Env_Response"/>
</dbReference>